<dbReference type="PANTHER" id="PTHR42680:SF3">
    <property type="entry name" value="DCTP DEAMINASE"/>
    <property type="match status" value="1"/>
</dbReference>
<dbReference type="Pfam" id="PF22769">
    <property type="entry name" value="DCD"/>
    <property type="match status" value="1"/>
</dbReference>
<dbReference type="InterPro" id="IPR036157">
    <property type="entry name" value="dUTPase-like_sf"/>
</dbReference>
<evidence type="ECO:0000256" key="1">
    <source>
        <dbReference type="ARBA" id="ARBA00023080"/>
    </source>
</evidence>
<comment type="caution">
    <text evidence="2">The sequence shown here is derived from an EMBL/GenBank/DDBJ whole genome shotgun (WGS) entry which is preliminary data.</text>
</comment>
<dbReference type="SUPFAM" id="SSF51283">
    <property type="entry name" value="dUTPase-like"/>
    <property type="match status" value="1"/>
</dbReference>
<dbReference type="GO" id="GO:0015949">
    <property type="term" value="P:nucleobase-containing small molecule interconversion"/>
    <property type="evidence" value="ECO:0007669"/>
    <property type="project" value="TreeGrafter"/>
</dbReference>
<dbReference type="EMBL" id="NWUO01000013">
    <property type="protein sequence ID" value="PNS10684.1"/>
    <property type="molecule type" value="Genomic_DNA"/>
</dbReference>
<sequence>MIIAAKKIKQLVKSGDIEITPFDESYLDVNSYSFHLGHTLIEYYSSVVDPHIPQEHRRIKIPETGYRLDPDHFYLAATHEKMGSRICASELYANFSTAACGMFIQTSAPLGHTGAVINWTLEIIVAQPIMVYPGMKIGKICFWQNFGDLSSYEGRYQGSEDVIATRIHQDFQP</sequence>
<dbReference type="GO" id="GO:0008829">
    <property type="term" value="F:dCTP deaminase activity"/>
    <property type="evidence" value="ECO:0007669"/>
    <property type="project" value="InterPro"/>
</dbReference>
<name>A0A2K1Q6K2_9GAMM</name>
<dbReference type="AlphaFoldDB" id="A0A2K1Q6K2"/>
<dbReference type="RefSeq" id="WP_103060824.1">
    <property type="nucleotide sequence ID" value="NZ_BSOF01000029.1"/>
</dbReference>
<reference evidence="3" key="1">
    <citation type="submission" date="2017-09" db="EMBL/GenBank/DDBJ databases">
        <authorList>
            <person name="Palmer M."/>
            <person name="Steenkamp E.T."/>
            <person name="Coetzee M.P."/>
            <person name="Avontuur J.R."/>
            <person name="Van Zyl E."/>
            <person name="Chan W.-Y."/>
            <person name="Blom J."/>
            <person name="Venter S.N."/>
        </authorList>
    </citation>
    <scope>NUCLEOTIDE SEQUENCE [LARGE SCALE GENOMIC DNA]</scope>
    <source>
        <strain evidence="3">QC88-366</strain>
    </source>
</reference>
<evidence type="ECO:0000313" key="2">
    <source>
        <dbReference type="EMBL" id="PNS10684.1"/>
    </source>
</evidence>
<proteinExistence type="predicted"/>
<organism evidence="2 3">
    <name type="scientific">Mixta theicola</name>
    <dbReference type="NCBI Taxonomy" id="1458355"/>
    <lineage>
        <taxon>Bacteria</taxon>
        <taxon>Pseudomonadati</taxon>
        <taxon>Pseudomonadota</taxon>
        <taxon>Gammaproteobacteria</taxon>
        <taxon>Enterobacterales</taxon>
        <taxon>Erwiniaceae</taxon>
        <taxon>Mixta</taxon>
    </lineage>
</organism>
<dbReference type="GO" id="GO:0006229">
    <property type="term" value="P:dUTP biosynthetic process"/>
    <property type="evidence" value="ECO:0007669"/>
    <property type="project" value="InterPro"/>
</dbReference>
<dbReference type="PANTHER" id="PTHR42680">
    <property type="entry name" value="DCTP DEAMINASE"/>
    <property type="match status" value="1"/>
</dbReference>
<keyword evidence="3" id="KW-1185">Reference proteome</keyword>
<dbReference type="Proteomes" id="UP000236345">
    <property type="component" value="Unassembled WGS sequence"/>
</dbReference>
<protein>
    <submittedName>
        <fullName evidence="2">Deoxycytidine triphosphate deaminase</fullName>
    </submittedName>
</protein>
<keyword evidence="1" id="KW-0546">Nucleotide metabolism</keyword>
<dbReference type="OrthoDB" id="9780956at2"/>
<evidence type="ECO:0000313" key="3">
    <source>
        <dbReference type="Proteomes" id="UP000236345"/>
    </source>
</evidence>
<dbReference type="InterPro" id="IPR011962">
    <property type="entry name" value="dCTP_deaminase"/>
</dbReference>
<accession>A0A2K1Q6K2</accession>
<gene>
    <name evidence="2" type="ORF">COO59_16355</name>
</gene>
<dbReference type="Gene3D" id="2.70.40.10">
    <property type="match status" value="1"/>
</dbReference>